<protein>
    <submittedName>
        <fullName evidence="3">Phosphopantetheine adenylyltransferase</fullName>
    </submittedName>
</protein>
<dbReference type="OrthoDB" id="27911at2759"/>
<dbReference type="SUPFAM" id="SSF52374">
    <property type="entry name" value="Nucleotidylyl transferase"/>
    <property type="match status" value="1"/>
</dbReference>
<gene>
    <name evidence="3" type="ORF">G2W53_036456</name>
</gene>
<comment type="caution">
    <text evidence="3">The sequence shown here is derived from an EMBL/GenBank/DDBJ whole genome shotgun (WGS) entry which is preliminary data.</text>
</comment>
<proteinExistence type="predicted"/>
<dbReference type="PANTHER" id="PTHR10695">
    <property type="entry name" value="DEPHOSPHO-COA KINASE-RELATED"/>
    <property type="match status" value="1"/>
</dbReference>
<feature type="domain" description="Cytidyltransferase-like" evidence="2">
    <location>
        <begin position="143"/>
        <end position="261"/>
    </location>
</feature>
<evidence type="ECO:0000313" key="4">
    <source>
        <dbReference type="Proteomes" id="UP000634136"/>
    </source>
</evidence>
<sequence>MMLLKEGYKTSDLHFSRQIQSELAALPARTKTQELFVERFPSLGNLPIPKVKALILNITAFWQCPTNKGNENENEPWAASAVKAEAITEEIPPFTPKLLLFIISHLLPSNAMEASKIRNRTFSNLKGFSLLELKAKNCVASAELARRRIVIGVCDGPMLSKKKFSELIQSVEVRMQNVENFIKFIKPELEVHTVPITDPYGPSIIDENLEAVVVSHETLPGGLAVNRKRTERGLSQLKIEVVHLVFEESNENKLSSSMLRKLEAEKARQLQKTL</sequence>
<keyword evidence="3" id="KW-0548">Nucleotidyltransferase</keyword>
<name>A0A834SUE3_9FABA</name>
<keyword evidence="3" id="KW-0808">Transferase</keyword>
<dbReference type="EMBL" id="JAAIUW010000011">
    <property type="protein sequence ID" value="KAF7809713.1"/>
    <property type="molecule type" value="Genomic_DNA"/>
</dbReference>
<dbReference type="GO" id="GO:0004140">
    <property type="term" value="F:dephospho-CoA kinase activity"/>
    <property type="evidence" value="ECO:0007669"/>
    <property type="project" value="TreeGrafter"/>
</dbReference>
<comment type="pathway">
    <text evidence="1">Cofactor biosynthesis; coenzyme A biosynthesis.</text>
</comment>
<dbReference type="InterPro" id="IPR014729">
    <property type="entry name" value="Rossmann-like_a/b/a_fold"/>
</dbReference>
<evidence type="ECO:0000256" key="1">
    <source>
        <dbReference type="ARBA" id="ARBA00004724"/>
    </source>
</evidence>
<dbReference type="GO" id="GO:0004595">
    <property type="term" value="F:pantetheine-phosphate adenylyltransferase activity"/>
    <property type="evidence" value="ECO:0007669"/>
    <property type="project" value="TreeGrafter"/>
</dbReference>
<dbReference type="InterPro" id="IPR004821">
    <property type="entry name" value="Cyt_trans-like"/>
</dbReference>
<organism evidence="3 4">
    <name type="scientific">Senna tora</name>
    <dbReference type="NCBI Taxonomy" id="362788"/>
    <lineage>
        <taxon>Eukaryota</taxon>
        <taxon>Viridiplantae</taxon>
        <taxon>Streptophyta</taxon>
        <taxon>Embryophyta</taxon>
        <taxon>Tracheophyta</taxon>
        <taxon>Spermatophyta</taxon>
        <taxon>Magnoliopsida</taxon>
        <taxon>eudicotyledons</taxon>
        <taxon>Gunneridae</taxon>
        <taxon>Pentapetalae</taxon>
        <taxon>rosids</taxon>
        <taxon>fabids</taxon>
        <taxon>Fabales</taxon>
        <taxon>Fabaceae</taxon>
        <taxon>Caesalpinioideae</taxon>
        <taxon>Cassia clade</taxon>
        <taxon>Senna</taxon>
    </lineage>
</organism>
<dbReference type="GO" id="GO:0015937">
    <property type="term" value="P:coenzyme A biosynthetic process"/>
    <property type="evidence" value="ECO:0007669"/>
    <property type="project" value="TreeGrafter"/>
</dbReference>
<evidence type="ECO:0000313" key="3">
    <source>
        <dbReference type="EMBL" id="KAF7809713.1"/>
    </source>
</evidence>
<evidence type="ECO:0000259" key="2">
    <source>
        <dbReference type="Pfam" id="PF01467"/>
    </source>
</evidence>
<dbReference type="AlphaFoldDB" id="A0A834SUE3"/>
<accession>A0A834SUE3</accession>
<keyword evidence="4" id="KW-1185">Reference proteome</keyword>
<dbReference type="Pfam" id="PF01467">
    <property type="entry name" value="CTP_transf_like"/>
    <property type="match status" value="1"/>
</dbReference>
<dbReference type="Gene3D" id="3.40.50.620">
    <property type="entry name" value="HUPs"/>
    <property type="match status" value="1"/>
</dbReference>
<dbReference type="PANTHER" id="PTHR10695:SF46">
    <property type="entry name" value="BIFUNCTIONAL COENZYME A SYNTHASE-RELATED"/>
    <property type="match status" value="1"/>
</dbReference>
<dbReference type="Proteomes" id="UP000634136">
    <property type="component" value="Unassembled WGS sequence"/>
</dbReference>
<reference evidence="3" key="1">
    <citation type="submission" date="2020-09" db="EMBL/GenBank/DDBJ databases">
        <title>Genome-Enabled Discovery of Anthraquinone Biosynthesis in Senna tora.</title>
        <authorList>
            <person name="Kang S.-H."/>
            <person name="Pandey R.P."/>
            <person name="Lee C.-M."/>
            <person name="Sim J.-S."/>
            <person name="Jeong J.-T."/>
            <person name="Choi B.-S."/>
            <person name="Jung M."/>
            <person name="Ginzburg D."/>
            <person name="Zhao K."/>
            <person name="Won S.Y."/>
            <person name="Oh T.-J."/>
            <person name="Yu Y."/>
            <person name="Kim N.-H."/>
            <person name="Lee O.R."/>
            <person name="Lee T.-H."/>
            <person name="Bashyal P."/>
            <person name="Kim T.-S."/>
            <person name="Lee W.-H."/>
            <person name="Kawkins C."/>
            <person name="Kim C.-K."/>
            <person name="Kim J.S."/>
            <person name="Ahn B.O."/>
            <person name="Rhee S.Y."/>
            <person name="Sohng J.K."/>
        </authorList>
    </citation>
    <scope>NUCLEOTIDE SEQUENCE</scope>
    <source>
        <tissue evidence="3">Leaf</tissue>
    </source>
</reference>